<comment type="caution">
    <text evidence="6">The sequence shown here is derived from an EMBL/GenBank/DDBJ whole genome shotgun (WGS) entry which is preliminary data.</text>
</comment>
<evidence type="ECO:0000313" key="7">
    <source>
        <dbReference type="Proteomes" id="UP001431783"/>
    </source>
</evidence>
<dbReference type="PROSITE" id="PS00530">
    <property type="entry name" value="RNASE_T2_1"/>
    <property type="match status" value="1"/>
</dbReference>
<comment type="similarity">
    <text evidence="1 4">Belongs to the RNase T2 family.</text>
</comment>
<dbReference type="InterPro" id="IPR036430">
    <property type="entry name" value="RNase_T2-like_sf"/>
</dbReference>
<sequence length="288" mass="33212">MRNNLHVILTFAFSLLCVEESLSEPFKYFEINQLPDWDYLMYSQRWPISACVAWEEKSKSNVCSLPKDPNTWLVHGLWPTKTGTNGPNKCNSAIHFDPDQLEPLLDDLNNHWTNIEGHTKQYSFWSHEWNKHGTCASVLPQLDSVYNYFKKGLDFNKDFDILKTLSASNIVPNMNNYTIEDISNAVQKNLGKVPQIECIVDSKTKDSLLSEIRLCLNKSFELIDCTSVGLALSNCSTKKPLKYLKDVPGEMAKANVDGYNVNPEEILSREEMLREWYILIKFLIWFTL</sequence>
<evidence type="ECO:0000313" key="6">
    <source>
        <dbReference type="EMBL" id="KAK9880053.1"/>
    </source>
</evidence>
<organism evidence="6 7">
    <name type="scientific">Henosepilachna vigintioctopunctata</name>
    <dbReference type="NCBI Taxonomy" id="420089"/>
    <lineage>
        <taxon>Eukaryota</taxon>
        <taxon>Metazoa</taxon>
        <taxon>Ecdysozoa</taxon>
        <taxon>Arthropoda</taxon>
        <taxon>Hexapoda</taxon>
        <taxon>Insecta</taxon>
        <taxon>Pterygota</taxon>
        <taxon>Neoptera</taxon>
        <taxon>Endopterygota</taxon>
        <taxon>Coleoptera</taxon>
        <taxon>Polyphaga</taxon>
        <taxon>Cucujiformia</taxon>
        <taxon>Coccinelloidea</taxon>
        <taxon>Coccinellidae</taxon>
        <taxon>Epilachninae</taxon>
        <taxon>Epilachnini</taxon>
        <taxon>Henosepilachna</taxon>
    </lineage>
</organism>
<reference evidence="6 7" key="1">
    <citation type="submission" date="2023-03" db="EMBL/GenBank/DDBJ databases">
        <title>Genome insight into feeding habits of ladybird beetles.</title>
        <authorList>
            <person name="Li H.-S."/>
            <person name="Huang Y.-H."/>
            <person name="Pang H."/>
        </authorList>
    </citation>
    <scope>NUCLEOTIDE SEQUENCE [LARGE SCALE GENOMIC DNA]</scope>
    <source>
        <strain evidence="6">SYSU_2023b</strain>
        <tissue evidence="6">Whole body</tissue>
    </source>
</reference>
<dbReference type="InterPro" id="IPR001568">
    <property type="entry name" value="RNase_T2-like"/>
</dbReference>
<feature type="chain" id="PRO_5043396634" evidence="5">
    <location>
        <begin position="24"/>
        <end position="288"/>
    </location>
</feature>
<dbReference type="Gene3D" id="3.90.730.10">
    <property type="entry name" value="Ribonuclease T2-like"/>
    <property type="match status" value="1"/>
</dbReference>
<dbReference type="AlphaFoldDB" id="A0AAW1UHT0"/>
<evidence type="ECO:0000256" key="2">
    <source>
        <dbReference type="ARBA" id="ARBA00023157"/>
    </source>
</evidence>
<keyword evidence="7" id="KW-1185">Reference proteome</keyword>
<dbReference type="PANTHER" id="PTHR11240:SF22">
    <property type="entry name" value="RIBONUCLEASE T2"/>
    <property type="match status" value="1"/>
</dbReference>
<dbReference type="EMBL" id="JARQZJ010000063">
    <property type="protein sequence ID" value="KAK9880053.1"/>
    <property type="molecule type" value="Genomic_DNA"/>
</dbReference>
<proteinExistence type="inferred from homology"/>
<accession>A0AAW1UHT0</accession>
<evidence type="ECO:0000256" key="5">
    <source>
        <dbReference type="SAM" id="SignalP"/>
    </source>
</evidence>
<dbReference type="Proteomes" id="UP001431783">
    <property type="component" value="Unassembled WGS sequence"/>
</dbReference>
<feature type="signal peptide" evidence="5">
    <location>
        <begin position="1"/>
        <end position="23"/>
    </location>
</feature>
<name>A0AAW1UHT0_9CUCU</name>
<dbReference type="SUPFAM" id="SSF55895">
    <property type="entry name" value="Ribonuclease Rh-like"/>
    <property type="match status" value="1"/>
</dbReference>
<dbReference type="GO" id="GO:0003723">
    <property type="term" value="F:RNA binding"/>
    <property type="evidence" value="ECO:0007669"/>
    <property type="project" value="InterPro"/>
</dbReference>
<dbReference type="InterPro" id="IPR033130">
    <property type="entry name" value="RNase_T2_His_AS_2"/>
</dbReference>
<dbReference type="Pfam" id="PF00445">
    <property type="entry name" value="Ribonuclease_T2"/>
    <property type="match status" value="1"/>
</dbReference>
<dbReference type="GO" id="GO:0006401">
    <property type="term" value="P:RNA catabolic process"/>
    <property type="evidence" value="ECO:0007669"/>
    <property type="project" value="TreeGrafter"/>
</dbReference>
<protein>
    <submittedName>
        <fullName evidence="6">Uncharacterized protein</fullName>
    </submittedName>
</protein>
<feature type="active site" evidence="3">
    <location>
        <position position="128"/>
    </location>
</feature>
<feature type="active site" evidence="3">
    <location>
        <position position="75"/>
    </location>
</feature>
<feature type="active site" evidence="3">
    <location>
        <position position="132"/>
    </location>
</feature>
<dbReference type="GO" id="GO:0033897">
    <property type="term" value="F:ribonuclease T2 activity"/>
    <property type="evidence" value="ECO:0007669"/>
    <property type="project" value="InterPro"/>
</dbReference>
<dbReference type="GO" id="GO:0005576">
    <property type="term" value="C:extracellular region"/>
    <property type="evidence" value="ECO:0007669"/>
    <property type="project" value="TreeGrafter"/>
</dbReference>
<evidence type="ECO:0000256" key="4">
    <source>
        <dbReference type="RuleBase" id="RU004328"/>
    </source>
</evidence>
<dbReference type="CDD" id="cd01061">
    <property type="entry name" value="RNase_T2_euk"/>
    <property type="match status" value="1"/>
</dbReference>
<dbReference type="InterPro" id="IPR033697">
    <property type="entry name" value="Ribonuclease_T2_eukaryotic"/>
</dbReference>
<dbReference type="PROSITE" id="PS00531">
    <property type="entry name" value="RNASE_T2_2"/>
    <property type="match status" value="1"/>
</dbReference>
<keyword evidence="5" id="KW-0732">Signal</keyword>
<dbReference type="PANTHER" id="PTHR11240">
    <property type="entry name" value="RIBONUCLEASE T2"/>
    <property type="match status" value="1"/>
</dbReference>
<dbReference type="InterPro" id="IPR018188">
    <property type="entry name" value="RNase_T2_His_AS_1"/>
</dbReference>
<gene>
    <name evidence="6" type="ORF">WA026_008563</name>
</gene>
<evidence type="ECO:0000256" key="3">
    <source>
        <dbReference type="PIRSR" id="PIRSR633697-1"/>
    </source>
</evidence>
<keyword evidence="2" id="KW-1015">Disulfide bond</keyword>
<evidence type="ECO:0000256" key="1">
    <source>
        <dbReference type="ARBA" id="ARBA00007469"/>
    </source>
</evidence>